<protein>
    <submittedName>
        <fullName evidence="1">Uncharacterized protein</fullName>
    </submittedName>
</protein>
<sequence length="127" mass="14881">MTKSRVDMQEVVIKPMLMGEFVRHKKQLAPPFNLSEAEALSEWHRLIGDPSVNKSEKVLFNPKSRKEETFTRVHVIMEENERWRRRIRWIRVEACMSNMKAALEKGIRALDTPPGLTETLGFTRLTF</sequence>
<organism evidence="1 2">
    <name type="scientific">Effrenium voratum</name>
    <dbReference type="NCBI Taxonomy" id="2562239"/>
    <lineage>
        <taxon>Eukaryota</taxon>
        <taxon>Sar</taxon>
        <taxon>Alveolata</taxon>
        <taxon>Dinophyceae</taxon>
        <taxon>Suessiales</taxon>
        <taxon>Symbiodiniaceae</taxon>
        <taxon>Effrenium</taxon>
    </lineage>
</organism>
<gene>
    <name evidence="1" type="ORF">EVOR1521_LOCUS5428</name>
</gene>
<evidence type="ECO:0000313" key="1">
    <source>
        <dbReference type="EMBL" id="CAJ1376338.1"/>
    </source>
</evidence>
<keyword evidence="2" id="KW-1185">Reference proteome</keyword>
<accession>A0AA36HYA1</accession>
<dbReference type="Proteomes" id="UP001178507">
    <property type="component" value="Unassembled WGS sequence"/>
</dbReference>
<dbReference type="AlphaFoldDB" id="A0AA36HYA1"/>
<evidence type="ECO:0000313" key="2">
    <source>
        <dbReference type="Proteomes" id="UP001178507"/>
    </source>
</evidence>
<proteinExistence type="predicted"/>
<dbReference type="EMBL" id="CAUJNA010000385">
    <property type="protein sequence ID" value="CAJ1376338.1"/>
    <property type="molecule type" value="Genomic_DNA"/>
</dbReference>
<comment type="caution">
    <text evidence="1">The sequence shown here is derived from an EMBL/GenBank/DDBJ whole genome shotgun (WGS) entry which is preliminary data.</text>
</comment>
<name>A0AA36HYA1_9DINO</name>
<reference evidence="1" key="1">
    <citation type="submission" date="2023-08" db="EMBL/GenBank/DDBJ databases">
        <authorList>
            <person name="Chen Y."/>
            <person name="Shah S."/>
            <person name="Dougan E. K."/>
            <person name="Thang M."/>
            <person name="Chan C."/>
        </authorList>
    </citation>
    <scope>NUCLEOTIDE SEQUENCE</scope>
</reference>